<dbReference type="AlphaFoldDB" id="A0ABD1YDI5"/>
<keyword evidence="3" id="KW-1185">Reference proteome</keyword>
<organism evidence="2 3">
    <name type="scientific">Riccia fluitans</name>
    <dbReference type="NCBI Taxonomy" id="41844"/>
    <lineage>
        <taxon>Eukaryota</taxon>
        <taxon>Viridiplantae</taxon>
        <taxon>Streptophyta</taxon>
        <taxon>Embryophyta</taxon>
        <taxon>Marchantiophyta</taxon>
        <taxon>Marchantiopsida</taxon>
        <taxon>Marchantiidae</taxon>
        <taxon>Marchantiales</taxon>
        <taxon>Ricciaceae</taxon>
        <taxon>Riccia</taxon>
    </lineage>
</organism>
<dbReference type="EMBL" id="JBHFFA010000004">
    <property type="protein sequence ID" value="KAL2628725.1"/>
    <property type="molecule type" value="Genomic_DNA"/>
</dbReference>
<protein>
    <submittedName>
        <fullName evidence="2">Uncharacterized protein</fullName>
    </submittedName>
</protein>
<keyword evidence="1" id="KW-0175">Coiled coil</keyword>
<comment type="caution">
    <text evidence="2">The sequence shown here is derived from an EMBL/GenBank/DDBJ whole genome shotgun (WGS) entry which is preliminary data.</text>
</comment>
<gene>
    <name evidence="2" type="ORF">R1flu_013411</name>
</gene>
<feature type="coiled-coil region" evidence="1">
    <location>
        <begin position="25"/>
        <end position="55"/>
    </location>
</feature>
<dbReference type="Proteomes" id="UP001605036">
    <property type="component" value="Unassembled WGS sequence"/>
</dbReference>
<reference evidence="2 3" key="1">
    <citation type="submission" date="2024-09" db="EMBL/GenBank/DDBJ databases">
        <title>Chromosome-scale assembly of Riccia fluitans.</title>
        <authorList>
            <person name="Paukszto L."/>
            <person name="Sawicki J."/>
            <person name="Karawczyk K."/>
            <person name="Piernik-Szablinska J."/>
            <person name="Szczecinska M."/>
            <person name="Mazdziarz M."/>
        </authorList>
    </citation>
    <scope>NUCLEOTIDE SEQUENCE [LARGE SCALE GENOMIC DNA]</scope>
    <source>
        <strain evidence="2">Rf_01</strain>
        <tissue evidence="2">Aerial parts of the thallus</tissue>
    </source>
</reference>
<evidence type="ECO:0000313" key="3">
    <source>
        <dbReference type="Proteomes" id="UP001605036"/>
    </source>
</evidence>
<evidence type="ECO:0000313" key="2">
    <source>
        <dbReference type="EMBL" id="KAL2628725.1"/>
    </source>
</evidence>
<accession>A0ABD1YDI5</accession>
<sequence length="145" mass="17288">MEGHMVKNEKPYTSEFDHILVDLNTAQLQSQNEREAELVHKLEEAERKIHELDQHGKDMSWRRVAFAKRLDLYSLLDDNLQKFPLKGHPYIIGEFHEHTLLCARKDIRVFPRDLHHFMNHPESILELTHALQEFKKILDEFLPDL</sequence>
<evidence type="ECO:0000256" key="1">
    <source>
        <dbReference type="SAM" id="Coils"/>
    </source>
</evidence>
<name>A0ABD1YDI5_9MARC</name>
<proteinExistence type="predicted"/>